<comment type="caution">
    <text evidence="2">The sequence shown here is derived from an EMBL/GenBank/DDBJ whole genome shotgun (WGS) entry which is preliminary data.</text>
</comment>
<keyword evidence="3" id="KW-1185">Reference proteome</keyword>
<accession>A0A848F7Q1</accession>
<dbReference type="Gene3D" id="3.30.559.30">
    <property type="entry name" value="Nonribosomal peptide synthetase, condensation domain"/>
    <property type="match status" value="1"/>
</dbReference>
<dbReference type="InterPro" id="IPR002145">
    <property type="entry name" value="CopG"/>
</dbReference>
<gene>
    <name evidence="2" type="ORF">HHL10_07335</name>
</gene>
<dbReference type="InterPro" id="IPR010985">
    <property type="entry name" value="Ribbon_hlx_hlx"/>
</dbReference>
<proteinExistence type="predicted"/>
<dbReference type="Pfam" id="PF01402">
    <property type="entry name" value="RHH_1"/>
    <property type="match status" value="1"/>
</dbReference>
<sequence>MNRPKRRPADEPVRLTLRLPADTVRRLREVARQRGLSVNGLLDEAAALALLEYEFLRPSDEAAPPR</sequence>
<dbReference type="RefSeq" id="WP_169159700.1">
    <property type="nucleotide sequence ID" value="NZ_JABBFW010000004.1"/>
</dbReference>
<dbReference type="AlphaFoldDB" id="A0A848F7Q1"/>
<dbReference type="Proteomes" id="UP000574067">
    <property type="component" value="Unassembled WGS sequence"/>
</dbReference>
<name>A0A848F7Q1_9BURK</name>
<reference evidence="2 3" key="1">
    <citation type="submission" date="2020-04" db="EMBL/GenBank/DDBJ databases">
        <title>Azohydromonas sp. isolated from soil.</title>
        <authorList>
            <person name="Dahal R.H."/>
        </authorList>
    </citation>
    <scope>NUCLEOTIDE SEQUENCE [LARGE SCALE GENOMIC DNA]</scope>
    <source>
        <strain evidence="2 3">G-1-1-14</strain>
    </source>
</reference>
<dbReference type="SUPFAM" id="SSF47598">
    <property type="entry name" value="Ribbon-helix-helix"/>
    <property type="match status" value="1"/>
</dbReference>
<evidence type="ECO:0000259" key="1">
    <source>
        <dbReference type="Pfam" id="PF01402"/>
    </source>
</evidence>
<feature type="domain" description="Ribbon-helix-helix protein CopG" evidence="1">
    <location>
        <begin position="13"/>
        <end position="52"/>
    </location>
</feature>
<protein>
    <submittedName>
        <fullName evidence="2">Ribbon-helix-helix protein, CopG family</fullName>
    </submittedName>
</protein>
<dbReference type="GO" id="GO:0006355">
    <property type="term" value="P:regulation of DNA-templated transcription"/>
    <property type="evidence" value="ECO:0007669"/>
    <property type="project" value="InterPro"/>
</dbReference>
<evidence type="ECO:0000313" key="3">
    <source>
        <dbReference type="Proteomes" id="UP000574067"/>
    </source>
</evidence>
<organism evidence="2 3">
    <name type="scientific">Azohydromonas caseinilytica</name>
    <dbReference type="NCBI Taxonomy" id="2728836"/>
    <lineage>
        <taxon>Bacteria</taxon>
        <taxon>Pseudomonadati</taxon>
        <taxon>Pseudomonadota</taxon>
        <taxon>Betaproteobacteria</taxon>
        <taxon>Burkholderiales</taxon>
        <taxon>Sphaerotilaceae</taxon>
        <taxon>Azohydromonas</taxon>
    </lineage>
</organism>
<evidence type="ECO:0000313" key="2">
    <source>
        <dbReference type="EMBL" id="NML14786.1"/>
    </source>
</evidence>
<dbReference type="EMBL" id="JABBFW010000004">
    <property type="protein sequence ID" value="NML14786.1"/>
    <property type="molecule type" value="Genomic_DNA"/>
</dbReference>